<reference evidence="1" key="1">
    <citation type="journal article" date="2014" name="PLoS Genet.">
        <title>The Genome of Spironucleus salmonicida Highlights a Fish Pathogen Adapted to Fluctuating Environments.</title>
        <authorList>
            <person name="Xu F."/>
            <person name="Jerlstrom-Hultqvist J."/>
            <person name="Einarsson E."/>
            <person name="Astvaldsson A."/>
            <person name="Svard S.G."/>
            <person name="Andersson J.O."/>
        </authorList>
    </citation>
    <scope>NUCLEOTIDE SEQUENCE</scope>
</reference>
<dbReference type="EMBL" id="KI546139">
    <property type="protein sequence ID" value="EST43382.1"/>
    <property type="molecule type" value="Genomic_DNA"/>
</dbReference>
<dbReference type="AlphaFoldDB" id="V6LFV1"/>
<protein>
    <submittedName>
        <fullName evidence="1">Uncharacterized protein</fullName>
    </submittedName>
</protein>
<accession>V6LFV1</accession>
<sequence>MLKERKILIKREFWDGGQQKVSGTRFFQMQTTSQVSDVWHTRSISLMLIEKLNRFILFWGSQLMNSRIFWSFTTPTKPQNASALPTFFYGPFGSSSTFVILRKPALDCSSRKELDTSYKLQTVIQLLE</sequence>
<gene>
    <name evidence="1" type="ORF">SS50377_17062</name>
</gene>
<name>V6LFV1_9EUKA</name>
<proteinExistence type="predicted"/>
<organism evidence="1">
    <name type="scientific">Spironucleus salmonicida</name>
    <dbReference type="NCBI Taxonomy" id="348837"/>
    <lineage>
        <taxon>Eukaryota</taxon>
        <taxon>Metamonada</taxon>
        <taxon>Diplomonadida</taxon>
        <taxon>Hexamitidae</taxon>
        <taxon>Hexamitinae</taxon>
        <taxon>Spironucleus</taxon>
    </lineage>
</organism>
<evidence type="ECO:0000313" key="1">
    <source>
        <dbReference type="EMBL" id="EST43382.1"/>
    </source>
</evidence>